<reference evidence="1 2" key="1">
    <citation type="journal article" date="2015" name="Int. J. Syst. Evol. Microbiol.">
        <title>Thermococcus eurythermalis sp. nov., a conditional piezophilic hyperthermophilic archaeon with a wide temperature range isolated from an oil-immersed chimney in the Guaymas Basin.</title>
        <authorList>
            <person name="Zhao W."/>
            <person name="Zeng X."/>
            <person name="Xiao X."/>
        </authorList>
    </citation>
    <scope>NUCLEOTIDE SEQUENCE [LARGE SCALE GENOMIC DNA]</scope>
    <source>
        <strain evidence="1 2">A501</strain>
    </source>
</reference>
<keyword evidence="2" id="KW-1185">Reference proteome</keyword>
<name>A0A097QWJ4_9EURY</name>
<dbReference type="EMBL" id="CP008887">
    <property type="protein sequence ID" value="AIU70852.1"/>
    <property type="molecule type" value="Genomic_DNA"/>
</dbReference>
<protein>
    <submittedName>
        <fullName evidence="1">Uncharacterized protein</fullName>
    </submittedName>
</protein>
<accession>A0A097QWJ4</accession>
<dbReference type="Proteomes" id="UP000029980">
    <property type="component" value="Chromosome"/>
</dbReference>
<evidence type="ECO:0000313" key="1">
    <source>
        <dbReference type="EMBL" id="AIU70852.1"/>
    </source>
</evidence>
<gene>
    <name evidence="1" type="ORF">TEU_11195</name>
</gene>
<evidence type="ECO:0000313" key="2">
    <source>
        <dbReference type="Proteomes" id="UP000029980"/>
    </source>
</evidence>
<dbReference type="KEGG" id="teu:TEU_11195"/>
<sequence>MLLAYSASWLHERTVSFPGQTNESTLGPWTFDVNASDLSCIMGHWKLLGVYSFKNQSDVFIRMSYSPEGMRNVGCNYFMITGRFRLYLRPVNDSVAIREVLFVVENLSEVSVDPIFPNQEGVMYFKTPDGNFEVTEARVPGLEVWQAIRAKALRPAWGEPLELTPIIPLDIDRKNDGATIEAKVRFRIEVEYLVRTGPFRSEKRKLRIEIPAVYRLYGFEDCPYECEP</sequence>
<dbReference type="STRING" id="1505907.TEU_11195"/>
<organism evidence="1 2">
    <name type="scientific">Thermococcus eurythermalis</name>
    <dbReference type="NCBI Taxonomy" id="1505907"/>
    <lineage>
        <taxon>Archaea</taxon>
        <taxon>Methanobacteriati</taxon>
        <taxon>Methanobacteriota</taxon>
        <taxon>Thermococci</taxon>
        <taxon>Thermococcales</taxon>
        <taxon>Thermococcaceae</taxon>
        <taxon>Thermococcus</taxon>
    </lineage>
</organism>
<proteinExistence type="predicted"/>
<dbReference type="HOGENOM" id="CLU_1212645_0_0_2"/>
<dbReference type="AlphaFoldDB" id="A0A097QWJ4"/>